<feature type="compositionally biased region" description="Basic residues" evidence="1">
    <location>
        <begin position="52"/>
        <end position="68"/>
    </location>
</feature>
<reference evidence="2 3" key="1">
    <citation type="journal article" date="2021" name="Elife">
        <title>Chloroplast acquisition without the gene transfer in kleptoplastic sea slugs, Plakobranchus ocellatus.</title>
        <authorList>
            <person name="Maeda T."/>
            <person name="Takahashi S."/>
            <person name="Yoshida T."/>
            <person name="Shimamura S."/>
            <person name="Takaki Y."/>
            <person name="Nagai Y."/>
            <person name="Toyoda A."/>
            <person name="Suzuki Y."/>
            <person name="Arimoto A."/>
            <person name="Ishii H."/>
            <person name="Satoh N."/>
            <person name="Nishiyama T."/>
            <person name="Hasebe M."/>
            <person name="Maruyama T."/>
            <person name="Minagawa J."/>
            <person name="Obokata J."/>
            <person name="Shigenobu S."/>
        </authorList>
    </citation>
    <scope>NUCLEOTIDE SEQUENCE [LARGE SCALE GENOMIC DNA]</scope>
</reference>
<dbReference type="Proteomes" id="UP000735302">
    <property type="component" value="Unassembled WGS sequence"/>
</dbReference>
<keyword evidence="3" id="KW-1185">Reference proteome</keyword>
<organism evidence="2 3">
    <name type="scientific">Plakobranchus ocellatus</name>
    <dbReference type="NCBI Taxonomy" id="259542"/>
    <lineage>
        <taxon>Eukaryota</taxon>
        <taxon>Metazoa</taxon>
        <taxon>Spiralia</taxon>
        <taxon>Lophotrochozoa</taxon>
        <taxon>Mollusca</taxon>
        <taxon>Gastropoda</taxon>
        <taxon>Heterobranchia</taxon>
        <taxon>Euthyneura</taxon>
        <taxon>Panpulmonata</taxon>
        <taxon>Sacoglossa</taxon>
        <taxon>Placobranchoidea</taxon>
        <taxon>Plakobranchidae</taxon>
        <taxon>Plakobranchus</taxon>
    </lineage>
</organism>
<evidence type="ECO:0000313" key="2">
    <source>
        <dbReference type="EMBL" id="GFO26575.1"/>
    </source>
</evidence>
<protein>
    <submittedName>
        <fullName evidence="2">Uncharacterized protein</fullName>
    </submittedName>
</protein>
<name>A0AAV4C1P1_9GAST</name>
<proteinExistence type="predicted"/>
<sequence>MHGRYSRVEEQQEEKEQIGVELNMIEEEFTSAPSSRGRGCLSVHISTLITRKRLPLSSHQHPHTRKRLPLSSHQHPHHGEEVASQFTSASSFWS</sequence>
<feature type="compositionally biased region" description="Polar residues" evidence="1">
    <location>
        <begin position="84"/>
        <end position="94"/>
    </location>
</feature>
<dbReference type="AlphaFoldDB" id="A0AAV4C1P1"/>
<feature type="region of interest" description="Disordered" evidence="1">
    <location>
        <begin position="52"/>
        <end position="94"/>
    </location>
</feature>
<evidence type="ECO:0000313" key="3">
    <source>
        <dbReference type="Proteomes" id="UP000735302"/>
    </source>
</evidence>
<evidence type="ECO:0000256" key="1">
    <source>
        <dbReference type="SAM" id="MobiDB-lite"/>
    </source>
</evidence>
<gene>
    <name evidence="2" type="ORF">PoB_005308000</name>
</gene>
<accession>A0AAV4C1P1</accession>
<dbReference type="EMBL" id="BLXT01005846">
    <property type="protein sequence ID" value="GFO26575.1"/>
    <property type="molecule type" value="Genomic_DNA"/>
</dbReference>
<comment type="caution">
    <text evidence="2">The sequence shown here is derived from an EMBL/GenBank/DDBJ whole genome shotgun (WGS) entry which is preliminary data.</text>
</comment>